<dbReference type="InterPro" id="IPR013815">
    <property type="entry name" value="ATP_grasp_subdomain_1"/>
</dbReference>
<evidence type="ECO:0000256" key="4">
    <source>
        <dbReference type="PROSITE-ProRule" id="PRU00409"/>
    </source>
</evidence>
<dbReference type="EMBL" id="FQZH01000001">
    <property type="protein sequence ID" value="SHI61449.1"/>
    <property type="molecule type" value="Genomic_DNA"/>
</dbReference>
<dbReference type="STRING" id="683124.SAMN05444337_0401"/>
<sequence>MGASYLQVPLIKKANEMGLETHVFAWEEGAIGKDIADYFYPISILDKVAILERFKKIDIHGITTIATDIAMPTVNFIANELHLVGNSLKATLISTDKYEMRKALSSKNIPCPRFSFYEVNSFKNNEVFEFPLIVKPTDRSGSRGVTKVNDIIGANIAIRKALDNSINKRVIVEEFIDGMREFSVECISYKGDIYPLAVTDKVTTGAPYFCELEHHQPAQITDELKTRIFQLTINSLKALGLENGASHTEIILDKNDNLHVVEVAGRMGGDFIGSHLVELSTGFDFLRATIDVALGNFDFDKYFNRLNNRFSGVCFLSGQQGKIVEIVDNSEEFLEVVYCESLSKIGDIVEGIVDGSDKRLGVIIYSSNTPKPIINPSKVLNIVINRYD</sequence>
<dbReference type="PROSITE" id="PS50975">
    <property type="entry name" value="ATP_GRASP"/>
    <property type="match status" value="1"/>
</dbReference>
<keyword evidence="7" id="KW-1185">Reference proteome</keyword>
<feature type="domain" description="ATP-grasp" evidence="5">
    <location>
        <begin position="101"/>
        <end position="294"/>
    </location>
</feature>
<dbReference type="GO" id="GO:0046872">
    <property type="term" value="F:metal ion binding"/>
    <property type="evidence" value="ECO:0007669"/>
    <property type="project" value="InterPro"/>
</dbReference>
<protein>
    <submittedName>
        <fullName evidence="6">Biotin carboxylase</fullName>
    </submittedName>
</protein>
<dbReference type="GO" id="GO:0016874">
    <property type="term" value="F:ligase activity"/>
    <property type="evidence" value="ECO:0007669"/>
    <property type="project" value="UniProtKB-KW"/>
</dbReference>
<gene>
    <name evidence="6" type="ORF">SAMN05444337_0401</name>
</gene>
<dbReference type="InterPro" id="IPR011761">
    <property type="entry name" value="ATP-grasp"/>
</dbReference>
<dbReference type="RefSeq" id="WP_143146161.1">
    <property type="nucleotide sequence ID" value="NZ_FQZH01000001.1"/>
</dbReference>
<dbReference type="GO" id="GO:0005524">
    <property type="term" value="F:ATP binding"/>
    <property type="evidence" value="ECO:0007669"/>
    <property type="project" value="UniProtKB-UniRule"/>
</dbReference>
<dbReference type="Proteomes" id="UP000184232">
    <property type="component" value="Unassembled WGS sequence"/>
</dbReference>
<keyword evidence="2 4" id="KW-0547">Nucleotide-binding</keyword>
<keyword evidence="3 4" id="KW-0067">ATP-binding</keyword>
<dbReference type="PANTHER" id="PTHR43585">
    <property type="entry name" value="FUMIPYRROLE BIOSYNTHESIS PROTEIN C"/>
    <property type="match status" value="1"/>
</dbReference>
<dbReference type="SUPFAM" id="SSF56059">
    <property type="entry name" value="Glutathione synthetase ATP-binding domain-like"/>
    <property type="match status" value="1"/>
</dbReference>
<evidence type="ECO:0000256" key="2">
    <source>
        <dbReference type="ARBA" id="ARBA00022741"/>
    </source>
</evidence>
<dbReference type="OrthoDB" id="9803907at2"/>
<dbReference type="Gene3D" id="3.30.1490.20">
    <property type="entry name" value="ATP-grasp fold, A domain"/>
    <property type="match status" value="1"/>
</dbReference>
<dbReference type="AlphaFoldDB" id="A0A1M6CKF2"/>
<proteinExistence type="predicted"/>
<dbReference type="InterPro" id="IPR052032">
    <property type="entry name" value="ATP-dep_AA_Ligase"/>
</dbReference>
<accession>A0A1M6CKF2</accession>
<reference evidence="6 7" key="1">
    <citation type="submission" date="2016-11" db="EMBL/GenBank/DDBJ databases">
        <authorList>
            <person name="Jaros S."/>
            <person name="Januszkiewicz K."/>
            <person name="Wedrychowicz H."/>
        </authorList>
    </citation>
    <scope>NUCLEOTIDE SEQUENCE [LARGE SCALE GENOMIC DNA]</scope>
    <source>
        <strain evidence="6 7">DSM 22807</strain>
    </source>
</reference>
<evidence type="ECO:0000256" key="3">
    <source>
        <dbReference type="ARBA" id="ARBA00022840"/>
    </source>
</evidence>
<dbReference type="Gene3D" id="3.40.50.20">
    <property type="match status" value="1"/>
</dbReference>
<evidence type="ECO:0000256" key="1">
    <source>
        <dbReference type="ARBA" id="ARBA00022598"/>
    </source>
</evidence>
<name>A0A1M6CKF2_9FLAO</name>
<evidence type="ECO:0000313" key="6">
    <source>
        <dbReference type="EMBL" id="SHI61449.1"/>
    </source>
</evidence>
<dbReference type="PANTHER" id="PTHR43585:SF2">
    <property type="entry name" value="ATP-GRASP ENZYME FSQD"/>
    <property type="match status" value="1"/>
</dbReference>
<organism evidence="6 7">
    <name type="scientific">Flavobacterium haoranii</name>
    <dbReference type="NCBI Taxonomy" id="683124"/>
    <lineage>
        <taxon>Bacteria</taxon>
        <taxon>Pseudomonadati</taxon>
        <taxon>Bacteroidota</taxon>
        <taxon>Flavobacteriia</taxon>
        <taxon>Flavobacteriales</taxon>
        <taxon>Flavobacteriaceae</taxon>
        <taxon>Flavobacterium</taxon>
    </lineage>
</organism>
<keyword evidence="1" id="KW-0436">Ligase</keyword>
<dbReference type="Pfam" id="PF13535">
    <property type="entry name" value="ATP-grasp_4"/>
    <property type="match status" value="1"/>
</dbReference>
<evidence type="ECO:0000313" key="7">
    <source>
        <dbReference type="Proteomes" id="UP000184232"/>
    </source>
</evidence>
<dbReference type="Gene3D" id="3.30.470.20">
    <property type="entry name" value="ATP-grasp fold, B domain"/>
    <property type="match status" value="1"/>
</dbReference>
<evidence type="ECO:0000259" key="5">
    <source>
        <dbReference type="PROSITE" id="PS50975"/>
    </source>
</evidence>